<dbReference type="KEGG" id="ise:JBKA6_0250"/>
<gene>
    <name evidence="2" type="ORF">JBKA6_0250</name>
</gene>
<dbReference type="Gene3D" id="3.40.50.740">
    <property type="match status" value="1"/>
</dbReference>
<dbReference type="OrthoDB" id="9779457at2"/>
<reference evidence="2 3" key="1">
    <citation type="submission" date="2014-03" db="EMBL/GenBank/DDBJ databases">
        <title>complete genome sequence of Flavobacteriaceae bacterium JBKA-6.</title>
        <authorList>
            <person name="Takano T."/>
            <person name="Nakamura Y."/>
            <person name="Takuma S."/>
            <person name="Yasuike M."/>
            <person name="Matsuyama T."/>
            <person name="Sakai T."/>
            <person name="Fujiwara A."/>
            <person name="Kimoto K."/>
            <person name="Fukuda Y."/>
            <person name="Kondo H."/>
            <person name="Hirono I."/>
            <person name="Nakayasu C."/>
        </authorList>
    </citation>
    <scope>NUCLEOTIDE SEQUENCE [LARGE SCALE GENOMIC DNA]</scope>
    <source>
        <strain evidence="2 3">JBKA-6</strain>
    </source>
</reference>
<feature type="domain" description="4Fe-4S ferredoxin-type" evidence="1">
    <location>
        <begin position="837"/>
        <end position="868"/>
    </location>
</feature>
<dbReference type="InterPro" id="IPR030948">
    <property type="entry name" value="TAT_var_transloc_signal_dom"/>
</dbReference>
<name>A0A1J1DWM0_9FLAO</name>
<feature type="domain" description="4Fe-4S ferredoxin-type" evidence="1">
    <location>
        <begin position="869"/>
        <end position="898"/>
    </location>
</feature>
<proteinExistence type="predicted"/>
<feature type="domain" description="4Fe-4S ferredoxin-type" evidence="1">
    <location>
        <begin position="753"/>
        <end position="783"/>
    </location>
</feature>
<evidence type="ECO:0000313" key="2">
    <source>
        <dbReference type="EMBL" id="BAV94263.1"/>
    </source>
</evidence>
<evidence type="ECO:0000259" key="1">
    <source>
        <dbReference type="PROSITE" id="PS51379"/>
    </source>
</evidence>
<dbReference type="AlphaFoldDB" id="A0A1J1DWM0"/>
<dbReference type="Gene3D" id="3.30.70.20">
    <property type="match status" value="2"/>
</dbReference>
<dbReference type="Gene3D" id="3.30.2070.10">
    <property type="entry name" value="Formate dehydrogenase/DMSO reductase"/>
    <property type="match status" value="1"/>
</dbReference>
<dbReference type="Pfam" id="PF13247">
    <property type="entry name" value="Fer4_11"/>
    <property type="match status" value="1"/>
</dbReference>
<evidence type="ECO:0000313" key="3">
    <source>
        <dbReference type="Proteomes" id="UP000243197"/>
    </source>
</evidence>
<dbReference type="CDD" id="cd10551">
    <property type="entry name" value="PsrB"/>
    <property type="match status" value="1"/>
</dbReference>
<dbReference type="PROSITE" id="PS51379">
    <property type="entry name" value="4FE4S_FER_2"/>
    <property type="match status" value="3"/>
</dbReference>
<keyword evidence="3" id="KW-1185">Reference proteome</keyword>
<dbReference type="EMBL" id="AP014564">
    <property type="protein sequence ID" value="BAV94263.1"/>
    <property type="molecule type" value="Genomic_DNA"/>
</dbReference>
<dbReference type="NCBIfam" id="TIGR04519">
    <property type="entry name" value="MoCo_extend_TAT"/>
    <property type="match status" value="1"/>
</dbReference>
<protein>
    <submittedName>
        <fullName evidence="2">Molybdopterin oxidoreductase, iron-sulfur binding subunit</fullName>
    </submittedName>
</protein>
<sequence length="1020" mass="114028">MMSNKKYWKGLEELKQGSEVVDNIKNREFLEYIPVEDFLGNNQEALNNSNTSRRDFLKYVGFSTLTASLAACEGPVVKSIPYVIKPEEITPGVPDYYASIVNNGEDLSSVLIKNREGRPIKIDPNPLAHDYGSVNARIVASILSLYDSDRMKGPKKLDDITSWKTLNKDTKEALERAKTNGKKSVILTTSLVGPSTKSLIKKLKNHYGVEHITYDAISESAAVTAFERKFGIKALLSYDLSKASIILSFGADILGDWQGGGFERSYSSGRYPKDGHMSRHIQIESNMSITGANADERIPASPTQQKFALINLYNILSGENLPSQKTSIDDRIKDIAQDIKKAKKSSFIAVHSDEVSVNLIAMAINELLNSEVVSKTPRYVRTSTNDGIEGLVSDMNQGNVEVLITSYTNPVYTLPNASEFIEGLKKVDFSVGFAQKEDETVSLMKYKAPQSHFLESWGDINFSLGAYGLMQPVIRPLFDSLQLEDCMLSWLGSTESFYDYLKRYWEENILDSLSWNTALHDGILIKNEKVNLSDNSIDLHAEASKIKPGKGTELQLYGKIGMGNGYQANNPWLQEMPDPITRTTWDNYLTISIKQANELGLKNWNVSNGALNGDKVDLTVDGLTIKGIPVIVQPGQAYKTVGLSFGYGRKKAIKSPMEVGVNAYPLYKNFNSVQTDVSIEKSSDGHHEFACIQLHNTLMGRGDVVRETTLDSYINKSKSQWNPEVALDTHKGVKNVNEIDLWDSVDRSIGHHFKLSIDLNTCTGCGSCIIACQVENNIPVVGKEEMRNSRDMHWLRIDRYYSSKSSFEEDTHTKDNASGLAESIAELTSLEDASENPEVVFQPVMCQHCNHAPCETVCPVAATSHGKQGQNQMAYNRCVGTRYCANNCPYKVRRFNWFNYSKNDAFDFNMNDDLGRMVLNPDVVVRSRGVMEKCSMCIQTTQYVILEAKREGRKLVDEDFKNSVACASCCPTDSMVFGDVNNPDSTIAQKEKDDRRYYLLEHVGTKPNVMYQVKVRNKKV</sequence>
<dbReference type="PANTHER" id="PTHR42783:SF3">
    <property type="entry name" value="GLUTAMATE SYNTHASE [NADPH] SMALL CHAIN-RELATED"/>
    <property type="match status" value="1"/>
</dbReference>
<dbReference type="SUPFAM" id="SSF54862">
    <property type="entry name" value="4Fe-4S ferredoxins"/>
    <property type="match status" value="1"/>
</dbReference>
<dbReference type="Proteomes" id="UP000243197">
    <property type="component" value="Chromosome"/>
</dbReference>
<organism evidence="2 3">
    <name type="scientific">Ichthyobacterium seriolicida</name>
    <dbReference type="NCBI Taxonomy" id="242600"/>
    <lineage>
        <taxon>Bacteria</taxon>
        <taxon>Pseudomonadati</taxon>
        <taxon>Bacteroidota</taxon>
        <taxon>Flavobacteriia</taxon>
        <taxon>Flavobacteriales</taxon>
        <taxon>Ichthyobacteriaceae</taxon>
        <taxon>Ichthyobacterium</taxon>
    </lineage>
</organism>
<accession>A0A1J1DWM0</accession>
<dbReference type="InterPro" id="IPR017896">
    <property type="entry name" value="4Fe4S_Fe-S-bd"/>
</dbReference>
<dbReference type="PANTHER" id="PTHR42783">
    <property type="entry name" value="GLUTAMATE SYNTHASE [NADPH] SMALL CHAIN"/>
    <property type="match status" value="1"/>
</dbReference>
<dbReference type="SUPFAM" id="SSF53706">
    <property type="entry name" value="Formate dehydrogenase/DMSO reductase, domains 1-3"/>
    <property type="match status" value="1"/>
</dbReference>